<name>A0A9X1LWL6_9MICO</name>
<dbReference type="PANTHER" id="PTHR38436:SF1">
    <property type="entry name" value="ESTER CYCLASE"/>
    <property type="match status" value="1"/>
</dbReference>
<dbReference type="InterPro" id="IPR009959">
    <property type="entry name" value="Cyclase_SnoaL-like"/>
</dbReference>
<gene>
    <name evidence="1" type="ORF">KEC57_13580</name>
</gene>
<dbReference type="AlphaFoldDB" id="A0A9X1LWL6"/>
<evidence type="ECO:0000313" key="2">
    <source>
        <dbReference type="Proteomes" id="UP001139354"/>
    </source>
</evidence>
<accession>A0A9X1LWL6</accession>
<evidence type="ECO:0000313" key="1">
    <source>
        <dbReference type="EMBL" id="MCC2033212.1"/>
    </source>
</evidence>
<proteinExistence type="predicted"/>
<dbReference type="InterPro" id="IPR032710">
    <property type="entry name" value="NTF2-like_dom_sf"/>
</dbReference>
<dbReference type="Gene3D" id="3.10.450.50">
    <property type="match status" value="1"/>
</dbReference>
<dbReference type="SUPFAM" id="SSF54427">
    <property type="entry name" value="NTF2-like"/>
    <property type="match status" value="1"/>
</dbReference>
<comment type="caution">
    <text evidence="1">The sequence shown here is derived from an EMBL/GenBank/DDBJ whole genome shotgun (WGS) entry which is preliminary data.</text>
</comment>
<protein>
    <submittedName>
        <fullName evidence="1">Ester cyclase</fullName>
    </submittedName>
</protein>
<dbReference type="PANTHER" id="PTHR38436">
    <property type="entry name" value="POLYKETIDE CYCLASE SNOAL-LIKE DOMAIN"/>
    <property type="match status" value="1"/>
</dbReference>
<dbReference type="Pfam" id="PF07366">
    <property type="entry name" value="SnoaL"/>
    <property type="match status" value="1"/>
</dbReference>
<dbReference type="Proteomes" id="UP001139354">
    <property type="component" value="Unassembled WGS sequence"/>
</dbReference>
<organism evidence="1 2">
    <name type="scientific">Microbacterium allomyrinae</name>
    <dbReference type="NCBI Taxonomy" id="2830666"/>
    <lineage>
        <taxon>Bacteria</taxon>
        <taxon>Bacillati</taxon>
        <taxon>Actinomycetota</taxon>
        <taxon>Actinomycetes</taxon>
        <taxon>Micrococcales</taxon>
        <taxon>Microbacteriaceae</taxon>
        <taxon>Microbacterium</taxon>
    </lineage>
</organism>
<sequence>METWEMREWYADYLDACNRHDLEAIRSFVDPSVRRAHLPGGADAWVADLAELFQGFPDWRWRRIQLVVEDDRLAAHLRGSGTHLGAWRGIPPTRRHVNVAEFAMYRVTKGRIAEFTGSADGVELLAQLGRITP</sequence>
<reference evidence="1" key="1">
    <citation type="submission" date="2021-04" db="EMBL/GenBank/DDBJ databases">
        <title>Microbacterium tenobrionis sp. nov. and Microbacterium allomyrinae sp. nov., isolated from larvae of Tenobrio molitor and Allomyrina dichotoma, respectively.</title>
        <authorList>
            <person name="Lee S.D."/>
        </authorList>
    </citation>
    <scope>NUCLEOTIDE SEQUENCE</scope>
    <source>
        <strain evidence="1">BWT-G7</strain>
    </source>
</reference>
<dbReference type="RefSeq" id="WP_229385177.1">
    <property type="nucleotide sequence ID" value="NZ_JAGTTN010000004.1"/>
</dbReference>
<dbReference type="GO" id="GO:0030638">
    <property type="term" value="P:polyketide metabolic process"/>
    <property type="evidence" value="ECO:0007669"/>
    <property type="project" value="InterPro"/>
</dbReference>
<keyword evidence="2" id="KW-1185">Reference proteome</keyword>
<dbReference type="EMBL" id="JAGTTN010000004">
    <property type="protein sequence ID" value="MCC2033212.1"/>
    <property type="molecule type" value="Genomic_DNA"/>
</dbReference>